<dbReference type="EMBL" id="AM920433">
    <property type="protein sequence ID" value="CAP94838.1"/>
    <property type="molecule type" value="Genomic_DNA"/>
</dbReference>
<evidence type="ECO:0000313" key="2">
    <source>
        <dbReference type="Proteomes" id="UP000000724"/>
    </source>
</evidence>
<keyword evidence="2" id="KW-1185">Reference proteome</keyword>
<dbReference type="VEuPathDB" id="FungiDB:PCH_Pc18g06140"/>
<evidence type="ECO:0000313" key="1">
    <source>
        <dbReference type="EMBL" id="CAP94838.1"/>
    </source>
</evidence>
<dbReference type="HOGENOM" id="CLU_997843_0_0_1"/>
<sequence>MEIVLNERDCKTPFVAQRRVHIAVIFVIRVRTAASSDRFSLSGDEEVMKSIDILLACRELASGETKEVIHSCLDSAMTFSLHMSFDLREKLIGVVDSKKSISGILGRESDEGKCVEDALKRKVRNDEASTEALDPLGSKLEPSIDAFSYSMIGSISGVYRGIPARIGDIRASTRIRAANSVRTRKKDRGIIVECLGCQSTTPQKLDRIRSSPITSMAVTFYMYPATWYISQLIAASEAISINPGLQHVDDVGDREDSKMQLNTREDRRIIGLEEELVAE</sequence>
<gene>
    <name evidence="1" type="ORF">Pc18g06140</name>
    <name evidence="1" type="ORF">PCH_Pc18g06140</name>
</gene>
<proteinExistence type="predicted"/>
<dbReference type="Proteomes" id="UP000000724">
    <property type="component" value="Contig Pc00c18"/>
</dbReference>
<dbReference type="AlphaFoldDB" id="B6HCJ1"/>
<organism evidence="1 2">
    <name type="scientific">Penicillium rubens (strain ATCC 28089 / DSM 1075 / NRRL 1951 / Wisconsin 54-1255)</name>
    <name type="common">Penicillium chrysogenum</name>
    <dbReference type="NCBI Taxonomy" id="500485"/>
    <lineage>
        <taxon>Eukaryota</taxon>
        <taxon>Fungi</taxon>
        <taxon>Dikarya</taxon>
        <taxon>Ascomycota</taxon>
        <taxon>Pezizomycotina</taxon>
        <taxon>Eurotiomycetes</taxon>
        <taxon>Eurotiomycetidae</taxon>
        <taxon>Eurotiales</taxon>
        <taxon>Aspergillaceae</taxon>
        <taxon>Penicillium</taxon>
        <taxon>Penicillium chrysogenum species complex</taxon>
    </lineage>
</organism>
<name>B6HCJ1_PENRW</name>
<protein>
    <submittedName>
        <fullName evidence="1">Uncharacterized protein</fullName>
    </submittedName>
</protein>
<reference evidence="1 2" key="1">
    <citation type="journal article" date="2008" name="Nat. Biotechnol.">
        <title>Genome sequencing and analysis of the filamentous fungus Penicillium chrysogenum.</title>
        <authorList>
            <person name="van den Berg M.A."/>
            <person name="Albang R."/>
            <person name="Albermann K."/>
            <person name="Badger J.H."/>
            <person name="Daran J.-M."/>
            <person name="Driessen A.J.M."/>
            <person name="Garcia-Estrada C."/>
            <person name="Fedorova N.D."/>
            <person name="Harris D.M."/>
            <person name="Heijne W.H.M."/>
            <person name="Joardar V.S."/>
            <person name="Kiel J.A.K.W."/>
            <person name="Kovalchuk A."/>
            <person name="Martin J.F."/>
            <person name="Nierman W.C."/>
            <person name="Nijland J.G."/>
            <person name="Pronk J.T."/>
            <person name="Roubos J.A."/>
            <person name="van der Klei I.J."/>
            <person name="van Peij N.N.M.E."/>
            <person name="Veenhuis M."/>
            <person name="von Doehren H."/>
            <person name="Wagner C."/>
            <person name="Wortman J.R."/>
            <person name="Bovenberg R.A.L."/>
        </authorList>
    </citation>
    <scope>NUCLEOTIDE SEQUENCE [LARGE SCALE GENOMIC DNA]</scope>
    <source>
        <strain evidence="2">ATCC 28089 / DSM 1075 / NRRL 1951 / Wisconsin 54-1255</strain>
    </source>
</reference>
<accession>B6HCJ1</accession>